<evidence type="ECO:0000256" key="2">
    <source>
        <dbReference type="ARBA" id="ARBA00005810"/>
    </source>
</evidence>
<evidence type="ECO:0000256" key="7">
    <source>
        <dbReference type="ARBA" id="ARBA00022777"/>
    </source>
</evidence>
<evidence type="ECO:0000313" key="14">
    <source>
        <dbReference type="EMBL" id="TDO15399.1"/>
    </source>
</evidence>
<keyword evidence="15" id="KW-1185">Reference proteome</keyword>
<proteinExistence type="inferred from homology"/>
<sequence length="178" mass="19867">MSPSWHRAWIGLGSNLDAPQEHVERALEELDHLPLTRRIAASRCYASAPLGPADQPDYINAVAQLATRLSPLALLDQLQALEQRHGRVRGRHWGPRTLDLDLLLFDERRIRLARLTLPHPEMLQRAFVLVPLAELAPDLLIEGRLAAQWVADLDASEPGSVLPRCQEALALLPIDTRA</sequence>
<comment type="pathway">
    <text evidence="1">Cofactor biosynthesis; tetrahydrofolate biosynthesis; 2-amino-4-hydroxy-6-hydroxymethyl-7,8-dihydropteridine diphosphate from 7,8-dihydroneopterin triphosphate: step 4/4.</text>
</comment>
<dbReference type="EMBL" id="SNWH01000002">
    <property type="protein sequence ID" value="TDO15399.1"/>
    <property type="molecule type" value="Genomic_DNA"/>
</dbReference>
<dbReference type="Pfam" id="PF01288">
    <property type="entry name" value="HPPK"/>
    <property type="match status" value="1"/>
</dbReference>
<comment type="function">
    <text evidence="10">Catalyzes the transfer of pyrophosphate from adenosine triphosphate (ATP) to 6-hydroxymethyl-7,8-dihydropterin, an enzymatic step in folate biosynthesis pathway.</text>
</comment>
<dbReference type="PANTHER" id="PTHR43071:SF1">
    <property type="entry name" value="2-AMINO-4-HYDROXY-6-HYDROXYMETHYLDIHYDROPTERIDINE PYROPHOSPHOKINASE"/>
    <property type="match status" value="1"/>
</dbReference>
<dbReference type="Gene3D" id="3.30.70.560">
    <property type="entry name" value="7,8-Dihydro-6-hydroxymethylpterin-pyrophosphokinase HPPK"/>
    <property type="match status" value="1"/>
</dbReference>
<evidence type="ECO:0000256" key="8">
    <source>
        <dbReference type="ARBA" id="ARBA00022840"/>
    </source>
</evidence>
<keyword evidence="8" id="KW-0067">ATP-binding</keyword>
<evidence type="ECO:0000256" key="12">
    <source>
        <dbReference type="ARBA" id="ARBA00033413"/>
    </source>
</evidence>
<evidence type="ECO:0000256" key="1">
    <source>
        <dbReference type="ARBA" id="ARBA00005051"/>
    </source>
</evidence>
<dbReference type="GO" id="GO:0005524">
    <property type="term" value="F:ATP binding"/>
    <property type="evidence" value="ECO:0007669"/>
    <property type="project" value="UniProtKB-KW"/>
</dbReference>
<dbReference type="Proteomes" id="UP000295150">
    <property type="component" value="Unassembled WGS sequence"/>
</dbReference>
<organism evidence="14 15">
    <name type="scientific">Halomonas ventosae</name>
    <dbReference type="NCBI Taxonomy" id="229007"/>
    <lineage>
        <taxon>Bacteria</taxon>
        <taxon>Pseudomonadati</taxon>
        <taxon>Pseudomonadota</taxon>
        <taxon>Gammaproteobacteria</taxon>
        <taxon>Oceanospirillales</taxon>
        <taxon>Halomonadaceae</taxon>
        <taxon>Halomonas</taxon>
    </lineage>
</organism>
<comment type="caution">
    <text evidence="14">The sequence shown here is derived from an EMBL/GenBank/DDBJ whole genome shotgun (WGS) entry which is preliminary data.</text>
</comment>
<dbReference type="InterPro" id="IPR035907">
    <property type="entry name" value="Hppk_sf"/>
</dbReference>
<gene>
    <name evidence="14" type="ORF">DFO68_102235</name>
</gene>
<comment type="similarity">
    <text evidence="2">Belongs to the HPPK family.</text>
</comment>
<name>A0A4V3C1S5_9GAMM</name>
<dbReference type="GO" id="GO:0046654">
    <property type="term" value="P:tetrahydrofolate biosynthetic process"/>
    <property type="evidence" value="ECO:0007669"/>
    <property type="project" value="UniProtKB-UniPathway"/>
</dbReference>
<keyword evidence="9" id="KW-0289">Folate biosynthesis</keyword>
<evidence type="ECO:0000256" key="4">
    <source>
        <dbReference type="ARBA" id="ARBA00016218"/>
    </source>
</evidence>
<dbReference type="GO" id="GO:0046656">
    <property type="term" value="P:folic acid biosynthetic process"/>
    <property type="evidence" value="ECO:0007669"/>
    <property type="project" value="UniProtKB-KW"/>
</dbReference>
<dbReference type="GO" id="GO:0003848">
    <property type="term" value="F:2-amino-4-hydroxy-6-hydroxymethyldihydropteridine diphosphokinase activity"/>
    <property type="evidence" value="ECO:0007669"/>
    <property type="project" value="UniProtKB-EC"/>
</dbReference>
<evidence type="ECO:0000313" key="15">
    <source>
        <dbReference type="Proteomes" id="UP000295150"/>
    </source>
</evidence>
<accession>A0A4V3C1S5</accession>
<dbReference type="UniPathway" id="UPA00077">
    <property type="reaction ID" value="UER00155"/>
</dbReference>
<dbReference type="PANTHER" id="PTHR43071">
    <property type="entry name" value="2-AMINO-4-HYDROXY-6-HYDROXYMETHYLDIHYDROPTERIDINE PYROPHOSPHOKINASE"/>
    <property type="match status" value="1"/>
</dbReference>
<dbReference type="PROSITE" id="PS00794">
    <property type="entry name" value="HPPK"/>
    <property type="match status" value="1"/>
</dbReference>
<evidence type="ECO:0000256" key="10">
    <source>
        <dbReference type="ARBA" id="ARBA00029409"/>
    </source>
</evidence>
<evidence type="ECO:0000256" key="11">
    <source>
        <dbReference type="ARBA" id="ARBA00029766"/>
    </source>
</evidence>
<dbReference type="NCBIfam" id="TIGR01498">
    <property type="entry name" value="folK"/>
    <property type="match status" value="1"/>
</dbReference>
<dbReference type="RefSeq" id="WP_133481902.1">
    <property type="nucleotide sequence ID" value="NZ_SNWH01000002.1"/>
</dbReference>
<protein>
    <recommendedName>
        <fullName evidence="4">2-amino-4-hydroxy-6-hydroxymethyldihydropteridine pyrophosphokinase</fullName>
        <ecNumber evidence="3">2.7.6.3</ecNumber>
    </recommendedName>
    <alternativeName>
        <fullName evidence="11">6-hydroxymethyl-7,8-dihydropterin pyrophosphokinase</fullName>
    </alternativeName>
    <alternativeName>
        <fullName evidence="12">7,8-dihydro-6-hydroxymethylpterin-pyrophosphokinase</fullName>
    </alternativeName>
</protein>
<dbReference type="CDD" id="cd00483">
    <property type="entry name" value="HPPK"/>
    <property type="match status" value="1"/>
</dbReference>
<evidence type="ECO:0000256" key="6">
    <source>
        <dbReference type="ARBA" id="ARBA00022741"/>
    </source>
</evidence>
<keyword evidence="7 14" id="KW-0418">Kinase</keyword>
<reference evidence="14 15" key="1">
    <citation type="submission" date="2019-03" db="EMBL/GenBank/DDBJ databases">
        <title>Freshwater and sediment microbial communities from various areas in North America, analyzing microbe dynamics in response to fracking.</title>
        <authorList>
            <person name="Lamendella R."/>
        </authorList>
    </citation>
    <scope>NUCLEOTIDE SEQUENCE [LARGE SCALE GENOMIC DNA]</scope>
    <source>
        <strain evidence="14 15">1_TX</strain>
    </source>
</reference>
<dbReference type="InterPro" id="IPR000550">
    <property type="entry name" value="Hppk"/>
</dbReference>
<dbReference type="EC" id="2.7.6.3" evidence="3"/>
<keyword evidence="6" id="KW-0547">Nucleotide-binding</keyword>
<evidence type="ECO:0000256" key="5">
    <source>
        <dbReference type="ARBA" id="ARBA00022679"/>
    </source>
</evidence>
<feature type="domain" description="7,8-dihydro-6-hydroxymethylpterin-pyrophosphokinase" evidence="13">
    <location>
        <begin position="92"/>
        <end position="103"/>
    </location>
</feature>
<dbReference type="OrthoDB" id="9808041at2"/>
<evidence type="ECO:0000256" key="9">
    <source>
        <dbReference type="ARBA" id="ARBA00022909"/>
    </source>
</evidence>
<dbReference type="AlphaFoldDB" id="A0A4V3C1S5"/>
<evidence type="ECO:0000259" key="13">
    <source>
        <dbReference type="PROSITE" id="PS00794"/>
    </source>
</evidence>
<dbReference type="GO" id="GO:0016301">
    <property type="term" value="F:kinase activity"/>
    <property type="evidence" value="ECO:0007669"/>
    <property type="project" value="UniProtKB-KW"/>
</dbReference>
<evidence type="ECO:0000256" key="3">
    <source>
        <dbReference type="ARBA" id="ARBA00013253"/>
    </source>
</evidence>
<keyword evidence="5" id="KW-0808">Transferase</keyword>
<dbReference type="SUPFAM" id="SSF55083">
    <property type="entry name" value="6-hydroxymethyl-7,8-dihydropterin pyrophosphokinase, HPPK"/>
    <property type="match status" value="1"/>
</dbReference>